<sequence>MLLTKAFPDLTDAPRICGLVKLRKTCTRFMLCDVCCAYGTQLCELRSQTRLPPCMKEAGCPPGICM</sequence>
<proteinExistence type="predicted"/>
<evidence type="ECO:0000313" key="1">
    <source>
        <dbReference type="EMBL" id="JAH83377.1"/>
    </source>
</evidence>
<reference evidence="1" key="2">
    <citation type="journal article" date="2015" name="Fish Shellfish Immunol.">
        <title>Early steps in the European eel (Anguilla anguilla)-Vibrio vulnificus interaction in the gills: Role of the RtxA13 toxin.</title>
        <authorList>
            <person name="Callol A."/>
            <person name="Pajuelo D."/>
            <person name="Ebbesson L."/>
            <person name="Teles M."/>
            <person name="MacKenzie S."/>
            <person name="Amaro C."/>
        </authorList>
    </citation>
    <scope>NUCLEOTIDE SEQUENCE</scope>
</reference>
<dbReference type="EMBL" id="GBXM01025200">
    <property type="protein sequence ID" value="JAH83377.1"/>
    <property type="molecule type" value="Transcribed_RNA"/>
</dbReference>
<name>A0A0E9VZ69_ANGAN</name>
<accession>A0A0E9VZ69</accession>
<dbReference type="AlphaFoldDB" id="A0A0E9VZ69"/>
<protein>
    <submittedName>
        <fullName evidence="1">Uncharacterized protein</fullName>
    </submittedName>
</protein>
<organism evidence="1">
    <name type="scientific">Anguilla anguilla</name>
    <name type="common">European freshwater eel</name>
    <name type="synonym">Muraena anguilla</name>
    <dbReference type="NCBI Taxonomy" id="7936"/>
    <lineage>
        <taxon>Eukaryota</taxon>
        <taxon>Metazoa</taxon>
        <taxon>Chordata</taxon>
        <taxon>Craniata</taxon>
        <taxon>Vertebrata</taxon>
        <taxon>Euteleostomi</taxon>
        <taxon>Actinopterygii</taxon>
        <taxon>Neopterygii</taxon>
        <taxon>Teleostei</taxon>
        <taxon>Anguilliformes</taxon>
        <taxon>Anguillidae</taxon>
        <taxon>Anguilla</taxon>
    </lineage>
</organism>
<reference evidence="1" key="1">
    <citation type="submission" date="2014-11" db="EMBL/GenBank/DDBJ databases">
        <authorList>
            <person name="Amaro Gonzalez C."/>
        </authorList>
    </citation>
    <scope>NUCLEOTIDE SEQUENCE</scope>
</reference>